<dbReference type="EMBL" id="BK016132">
    <property type="protein sequence ID" value="DAF97353.1"/>
    <property type="molecule type" value="Genomic_DNA"/>
</dbReference>
<evidence type="ECO:0000313" key="2">
    <source>
        <dbReference type="EMBL" id="DAF97353.1"/>
    </source>
</evidence>
<feature type="region of interest" description="Disordered" evidence="1">
    <location>
        <begin position="1"/>
        <end position="20"/>
    </location>
</feature>
<sequence length="32" mass="3560">MGRNAAIAENAESSREKRSFPNKLLSKLLNTL</sequence>
<protein>
    <submittedName>
        <fullName evidence="2">Uncharacterized protein</fullName>
    </submittedName>
</protein>
<organism evidence="2">
    <name type="scientific">Myoviridae sp. ctGgs6</name>
    <dbReference type="NCBI Taxonomy" id="2825072"/>
    <lineage>
        <taxon>Viruses</taxon>
        <taxon>Duplodnaviria</taxon>
        <taxon>Heunggongvirae</taxon>
        <taxon>Uroviricota</taxon>
        <taxon>Caudoviricetes</taxon>
    </lineage>
</organism>
<evidence type="ECO:0000256" key="1">
    <source>
        <dbReference type="SAM" id="MobiDB-lite"/>
    </source>
</evidence>
<reference evidence="2" key="1">
    <citation type="journal article" date="2021" name="Proc. Natl. Acad. Sci. U.S.A.">
        <title>A Catalog of Tens of Thousands of Viruses from Human Metagenomes Reveals Hidden Associations with Chronic Diseases.</title>
        <authorList>
            <person name="Tisza M.J."/>
            <person name="Buck C.B."/>
        </authorList>
    </citation>
    <scope>NUCLEOTIDE SEQUENCE</scope>
    <source>
        <strain evidence="2">CtGgs6</strain>
    </source>
</reference>
<name>A0A8S5US68_9CAUD</name>
<proteinExistence type="predicted"/>
<accession>A0A8S5US68</accession>